<dbReference type="OrthoDB" id="8476759at2"/>
<dbReference type="PATRIC" id="fig|1440763.5.peg.2464"/>
<dbReference type="Proteomes" id="UP000182987">
    <property type="component" value="Chromosome"/>
</dbReference>
<dbReference type="InterPro" id="IPR022742">
    <property type="entry name" value="Hydrolase_4"/>
</dbReference>
<evidence type="ECO:0000313" key="1">
    <source>
        <dbReference type="EMBL" id="APG02880.1"/>
    </source>
</evidence>
<evidence type="ECO:0000313" key="2">
    <source>
        <dbReference type="Proteomes" id="UP000182987"/>
    </source>
</evidence>
<dbReference type="KEGG" id="lrz:BJI69_02450"/>
<gene>
    <name evidence="1" type="ORF">BJI69_02450</name>
</gene>
<dbReference type="GO" id="GO:0052689">
    <property type="term" value="F:carboxylic ester hydrolase activity"/>
    <property type="evidence" value="ECO:0007669"/>
    <property type="project" value="InterPro"/>
</dbReference>
<dbReference type="RefSeq" id="WP_046965948.1">
    <property type="nucleotide sequence ID" value="NZ_CP017480.1"/>
</dbReference>
<dbReference type="PIRSF" id="PIRSF017388">
    <property type="entry name" value="Esterase_lipase"/>
    <property type="match status" value="1"/>
</dbReference>
<keyword evidence="2" id="KW-1185">Reference proteome</keyword>
<reference evidence="2" key="1">
    <citation type="submission" date="2016-09" db="EMBL/GenBank/DDBJ databases">
        <authorList>
            <person name="Lysoe E."/>
        </authorList>
    </citation>
    <scope>NUCLEOTIDE SEQUENCE [LARGE SCALE GENOMIC DNA]</scope>
    <source>
        <strain evidence="2">LJ96T</strain>
    </source>
</reference>
<dbReference type="InterPro" id="IPR051044">
    <property type="entry name" value="MAG_DAG_Lipase"/>
</dbReference>
<dbReference type="InterPro" id="IPR029058">
    <property type="entry name" value="AB_hydrolase_fold"/>
</dbReference>
<dbReference type="SUPFAM" id="SSF53474">
    <property type="entry name" value="alpha/beta-Hydrolases"/>
    <property type="match status" value="1"/>
</dbReference>
<dbReference type="STRING" id="1440763.BJI69_02450"/>
<dbReference type="PANTHER" id="PTHR11614">
    <property type="entry name" value="PHOSPHOLIPASE-RELATED"/>
    <property type="match status" value="1"/>
</dbReference>
<sequence length="278" mass="30538">MSNPTEFRFEGGRDGVLLIHGLTGTPTEMRILGKGLNRAGFTVVGVRLAGHCGTEEDLLATTWEDWYASVEAAAEELRGRVDRVFVAGLSMGALLALRLAAVRPDWVDGVGVFGATFRYDGWSIPWTGVFSFMLPLFKRLGIGKNRVFIEQPPYGIRDERLRAQVSAAMFSGDSEAAGLPGNPWDALAEMVKLSRDVRRRLPDVVAPCFVAHAADDDVASVANADLVARRVSGPIEMLLLGDSYHMITIDRERRMLIERTADFFSRVARDARPARMAA</sequence>
<dbReference type="InterPro" id="IPR012354">
    <property type="entry name" value="Esterase_lipase"/>
</dbReference>
<name>A0A0G9HGD7_9GAMM</name>
<dbReference type="AlphaFoldDB" id="A0A0G9HGD7"/>
<dbReference type="Pfam" id="PF12146">
    <property type="entry name" value="Hydrolase_4"/>
    <property type="match status" value="1"/>
</dbReference>
<protein>
    <submittedName>
        <fullName evidence="1">Alpha/beta hydrolase</fullName>
    </submittedName>
</protein>
<dbReference type="EMBL" id="CP017480">
    <property type="protein sequence ID" value="APG02880.1"/>
    <property type="molecule type" value="Genomic_DNA"/>
</dbReference>
<organism evidence="1 2">
    <name type="scientific">Luteibacter rhizovicinus DSM 16549</name>
    <dbReference type="NCBI Taxonomy" id="1440763"/>
    <lineage>
        <taxon>Bacteria</taxon>
        <taxon>Pseudomonadati</taxon>
        <taxon>Pseudomonadota</taxon>
        <taxon>Gammaproteobacteria</taxon>
        <taxon>Lysobacterales</taxon>
        <taxon>Rhodanobacteraceae</taxon>
        <taxon>Luteibacter</taxon>
    </lineage>
</organism>
<proteinExistence type="predicted"/>
<keyword evidence="1" id="KW-0378">Hydrolase</keyword>
<dbReference type="Gene3D" id="3.40.50.1820">
    <property type="entry name" value="alpha/beta hydrolase"/>
    <property type="match status" value="1"/>
</dbReference>
<accession>A0A0G9HGD7</accession>